<keyword evidence="3" id="KW-0813">Transport</keyword>
<evidence type="ECO:0000256" key="3">
    <source>
        <dbReference type="ARBA" id="ARBA00022448"/>
    </source>
</evidence>
<evidence type="ECO:0000256" key="5">
    <source>
        <dbReference type="ARBA" id="ARBA00022842"/>
    </source>
</evidence>
<evidence type="ECO:0000256" key="7">
    <source>
        <dbReference type="ARBA" id="ARBA00022989"/>
    </source>
</evidence>
<comment type="subcellular location">
    <subcellularLocation>
        <location evidence="1">Endomembrane system</location>
        <topology evidence="1">Multi-pass membrane protein</topology>
    </subcellularLocation>
</comment>
<evidence type="ECO:0000256" key="8">
    <source>
        <dbReference type="ARBA" id="ARBA00023065"/>
    </source>
</evidence>
<evidence type="ECO:0000256" key="9">
    <source>
        <dbReference type="ARBA" id="ARBA00023136"/>
    </source>
</evidence>
<keyword evidence="4" id="KW-0812">Transmembrane</keyword>
<name>A0A9E7JKC2_9LILI</name>
<evidence type="ECO:0000256" key="6">
    <source>
        <dbReference type="ARBA" id="ARBA00022967"/>
    </source>
</evidence>
<keyword evidence="5" id="KW-0460">Magnesium</keyword>
<keyword evidence="8" id="KW-0406">Ion transport</keyword>
<dbReference type="GO" id="GO:0016020">
    <property type="term" value="C:membrane"/>
    <property type="evidence" value="ECO:0007669"/>
    <property type="project" value="InterPro"/>
</dbReference>
<dbReference type="AlphaFoldDB" id="A0A9E7JKC2"/>
<keyword evidence="6" id="KW-1278">Translocase</keyword>
<evidence type="ECO:0000256" key="2">
    <source>
        <dbReference type="ARBA" id="ARBA00013242"/>
    </source>
</evidence>
<evidence type="ECO:0000256" key="4">
    <source>
        <dbReference type="ARBA" id="ARBA00022692"/>
    </source>
</evidence>
<dbReference type="InterPro" id="IPR005199">
    <property type="entry name" value="Glyco_hydro_79"/>
</dbReference>
<dbReference type="GO" id="GO:0016798">
    <property type="term" value="F:hydrolase activity, acting on glycosyl bonds"/>
    <property type="evidence" value="ECO:0007669"/>
    <property type="project" value="InterPro"/>
</dbReference>
<evidence type="ECO:0000256" key="1">
    <source>
        <dbReference type="ARBA" id="ARBA00004127"/>
    </source>
</evidence>
<sequence>MLTPLIIGILFVMETLSGVLAGSLVSGVQIVIRSSSNIGGAWDNAKKYIERCFIFSSMQNLSNPILLSAVKAFSLLKLRIGGSLQDKVIFNTGNPQQPCLVSLKDAYPCPDGAHIIFGSNALDGKVPPSDDDGSLGPSNYTNACCGNGATIILAGSCSAAGSVGLISSSCCRICCTSGLAAGARSTQCRANFRVFSSSSPAAVPAASSSAPGRTPHWSTPLTIEATQCGKSMPFVTSAGDLPVRSSSMTTPRL</sequence>
<accession>A0A9E7JKC2</accession>
<protein>
    <recommendedName>
        <fullName evidence="2">H(+)-exporting diphosphatase</fullName>
        <ecNumber evidence="2">7.1.3.1</ecNumber>
    </recommendedName>
</protein>
<dbReference type="GO" id="GO:0012505">
    <property type="term" value="C:endomembrane system"/>
    <property type="evidence" value="ECO:0007669"/>
    <property type="project" value="UniProtKB-SubCell"/>
</dbReference>
<evidence type="ECO:0000313" key="11">
    <source>
        <dbReference type="EMBL" id="URD84285.1"/>
    </source>
</evidence>
<keyword evidence="9" id="KW-0472">Membrane</keyword>
<feature type="chain" id="PRO_5039066754" description="H(+)-exporting diphosphatase" evidence="10">
    <location>
        <begin position="22"/>
        <end position="253"/>
    </location>
</feature>
<dbReference type="EMBL" id="CP097503">
    <property type="protein sequence ID" value="URD84285.1"/>
    <property type="molecule type" value="Genomic_DNA"/>
</dbReference>
<keyword evidence="7" id="KW-1133">Transmembrane helix</keyword>
<dbReference type="OrthoDB" id="185373at2759"/>
<dbReference type="GO" id="GO:0004427">
    <property type="term" value="F:inorganic diphosphate phosphatase activity"/>
    <property type="evidence" value="ECO:0007669"/>
    <property type="project" value="InterPro"/>
</dbReference>
<dbReference type="Pfam" id="PF03662">
    <property type="entry name" value="Glyco_hydro_79n"/>
    <property type="match status" value="1"/>
</dbReference>
<feature type="signal peptide" evidence="10">
    <location>
        <begin position="1"/>
        <end position="21"/>
    </location>
</feature>
<reference evidence="11" key="1">
    <citation type="submission" date="2022-05" db="EMBL/GenBank/DDBJ databases">
        <title>The Musa troglodytarum L. genome provides insights into the mechanism of non-climacteric behaviour and enrichment of carotenoids.</title>
        <authorList>
            <person name="Wang J."/>
        </authorList>
    </citation>
    <scope>NUCLEOTIDE SEQUENCE</scope>
    <source>
        <tissue evidence="11">Leaf</tissue>
    </source>
</reference>
<gene>
    <name evidence="11" type="ORF">MUK42_08774</name>
</gene>
<keyword evidence="12" id="KW-1185">Reference proteome</keyword>
<keyword evidence="10" id="KW-0732">Signal</keyword>
<dbReference type="EC" id="7.1.3.1" evidence="2"/>
<dbReference type="GO" id="GO:0009678">
    <property type="term" value="F:diphosphate hydrolysis-driven proton transmembrane transporter activity"/>
    <property type="evidence" value="ECO:0007669"/>
    <property type="project" value="UniProtKB-EC"/>
</dbReference>
<dbReference type="Pfam" id="PF03030">
    <property type="entry name" value="H_PPase"/>
    <property type="match status" value="1"/>
</dbReference>
<dbReference type="PANTHER" id="PTHR31998">
    <property type="entry name" value="K(+)-INSENSITIVE PYROPHOSPHATE-ENERGIZED PROTON PUMP"/>
    <property type="match status" value="1"/>
</dbReference>
<organism evidence="11 12">
    <name type="scientific">Musa troglodytarum</name>
    <name type="common">fe'i banana</name>
    <dbReference type="NCBI Taxonomy" id="320322"/>
    <lineage>
        <taxon>Eukaryota</taxon>
        <taxon>Viridiplantae</taxon>
        <taxon>Streptophyta</taxon>
        <taxon>Embryophyta</taxon>
        <taxon>Tracheophyta</taxon>
        <taxon>Spermatophyta</taxon>
        <taxon>Magnoliopsida</taxon>
        <taxon>Liliopsida</taxon>
        <taxon>Zingiberales</taxon>
        <taxon>Musaceae</taxon>
        <taxon>Musa</taxon>
    </lineage>
</organism>
<proteinExistence type="predicted"/>
<evidence type="ECO:0000256" key="10">
    <source>
        <dbReference type="SAM" id="SignalP"/>
    </source>
</evidence>
<dbReference type="Proteomes" id="UP001055439">
    <property type="component" value="Chromosome 10"/>
</dbReference>
<evidence type="ECO:0000313" key="12">
    <source>
        <dbReference type="Proteomes" id="UP001055439"/>
    </source>
</evidence>
<dbReference type="InterPro" id="IPR004131">
    <property type="entry name" value="PPase-energised_H-pump"/>
</dbReference>